<dbReference type="STRING" id="83765.SAMN05660284_02528"/>
<protein>
    <submittedName>
        <fullName evidence="1">Uncharacterized protein</fullName>
    </submittedName>
</protein>
<organism evidence="1 2">
    <name type="scientific">Formivibrio citricus</name>
    <dbReference type="NCBI Taxonomy" id="83765"/>
    <lineage>
        <taxon>Bacteria</taxon>
        <taxon>Pseudomonadati</taxon>
        <taxon>Pseudomonadota</taxon>
        <taxon>Betaproteobacteria</taxon>
        <taxon>Neisseriales</taxon>
        <taxon>Chitinibacteraceae</taxon>
        <taxon>Formivibrio</taxon>
    </lineage>
</organism>
<sequence>MKIIDSQVALGATRSFQRSEISELTFHIDYASLRAQAAERQAAAENSEQKVQSLRFKLAQKLMQLLFAACQAERGKAPDGQAAAAAKPAAPSGNALPLQPLGGKVTLIIDSVITETESACYSACGRVKTADGREISFASQIELARSSRSETHGEIAMLDPLVLNYAAASASLAGQTFNFDLDADGDQEAISQLHAGSAFLALDKNADGKIGDGGELFGATSGDGFADLAQYDGDHNGWIDEGDSVYAQLKLWLKDDSGQDKLASLKDMGIGAIYLDQARADFTLQDKQQQTRGKLRASGVYLTEAGQAGSIQQLDLAA</sequence>
<dbReference type="PANTHER" id="PTHR39431">
    <property type="entry name" value="FRPA/C-RELATED PROTEIN"/>
    <property type="match status" value="1"/>
</dbReference>
<dbReference type="Proteomes" id="UP000242869">
    <property type="component" value="Unassembled WGS sequence"/>
</dbReference>
<keyword evidence="2" id="KW-1185">Reference proteome</keyword>
<dbReference type="RefSeq" id="WP_091197265.1">
    <property type="nucleotide sequence ID" value="NZ_FOVE01000022.1"/>
</dbReference>
<reference evidence="2" key="1">
    <citation type="submission" date="2016-10" db="EMBL/GenBank/DDBJ databases">
        <authorList>
            <person name="Varghese N."/>
            <person name="Submissions S."/>
        </authorList>
    </citation>
    <scope>NUCLEOTIDE SEQUENCE [LARGE SCALE GENOMIC DNA]</scope>
    <source>
        <strain evidence="2">DSM 6150</strain>
    </source>
</reference>
<accession>A0A1I5CZS5</accession>
<dbReference type="PANTHER" id="PTHR39431:SF1">
    <property type="entry name" value="FRPA_C-RELATED PROTEIN"/>
    <property type="match status" value="1"/>
</dbReference>
<proteinExistence type="predicted"/>
<evidence type="ECO:0000313" key="2">
    <source>
        <dbReference type="Proteomes" id="UP000242869"/>
    </source>
</evidence>
<dbReference type="EMBL" id="FOVE01000022">
    <property type="protein sequence ID" value="SFN92387.1"/>
    <property type="molecule type" value="Genomic_DNA"/>
</dbReference>
<evidence type="ECO:0000313" key="1">
    <source>
        <dbReference type="EMBL" id="SFN92387.1"/>
    </source>
</evidence>
<dbReference type="AlphaFoldDB" id="A0A1I5CZS5"/>
<dbReference type="OrthoDB" id="9773411at2"/>
<gene>
    <name evidence="1" type="ORF">SAMN05660284_02528</name>
</gene>
<name>A0A1I5CZS5_9NEIS</name>